<dbReference type="AlphaFoldDB" id="A0AAE1ZLB0"/>
<keyword evidence="3 6" id="KW-1133">Transmembrane helix</keyword>
<feature type="transmembrane region" description="Helical" evidence="6">
    <location>
        <begin position="195"/>
        <end position="217"/>
    </location>
</feature>
<dbReference type="InterPro" id="IPR006634">
    <property type="entry name" value="TLC-dom"/>
</dbReference>
<dbReference type="EMBL" id="JALJAT010000001">
    <property type="protein sequence ID" value="KAK4476195.1"/>
    <property type="molecule type" value="Genomic_DNA"/>
</dbReference>
<comment type="subcellular location">
    <subcellularLocation>
        <location evidence="1">Membrane</location>
        <topology evidence="1">Multi-pass membrane protein</topology>
    </subcellularLocation>
</comment>
<gene>
    <name evidence="8" type="ORF">MN116_001408</name>
</gene>
<feature type="transmembrane region" description="Helical" evidence="6">
    <location>
        <begin position="129"/>
        <end position="149"/>
    </location>
</feature>
<evidence type="ECO:0000256" key="5">
    <source>
        <dbReference type="PROSITE-ProRule" id="PRU00205"/>
    </source>
</evidence>
<sequence>MMSPPVEVNDLAKHKSVSNETSFYLWWILIGFFVSFLITELISPAISRIYCKSYESISRKQYLEWNARWLSTAHSIFILLISFHCLLFNKKMQEDKFFYSDFLSNVGMCISCGYMIYDSLTMIMYLKGASLLTFLIHHLIVIWGTSAFLCNEIGKYYAYLKFLTELSTPFINARWCLRVSGYSSDHKYVALSTSIFAITFIITRNVCAVPFWYFVLYNMHHHTTEEQRIFLTKVFKRYFILGVGLDILNLFWGVIIFSMLWRSIKVLRNSVNRKSG</sequence>
<dbReference type="Pfam" id="PF03798">
    <property type="entry name" value="TRAM_LAG1_CLN8"/>
    <property type="match status" value="1"/>
</dbReference>
<evidence type="ECO:0000259" key="7">
    <source>
        <dbReference type="PROSITE" id="PS50922"/>
    </source>
</evidence>
<evidence type="ECO:0000313" key="8">
    <source>
        <dbReference type="EMBL" id="KAK4476195.1"/>
    </source>
</evidence>
<keyword evidence="9" id="KW-1185">Reference proteome</keyword>
<reference evidence="8" key="1">
    <citation type="submission" date="2022-04" db="EMBL/GenBank/DDBJ databases">
        <authorList>
            <person name="Xu L."/>
            <person name="Lv Z."/>
        </authorList>
    </citation>
    <scope>NUCLEOTIDE SEQUENCE</scope>
    <source>
        <strain evidence="8">LV_2022a</strain>
    </source>
</reference>
<evidence type="ECO:0000256" key="4">
    <source>
        <dbReference type="ARBA" id="ARBA00023136"/>
    </source>
</evidence>
<comment type="caution">
    <text evidence="8">The sequence shown here is derived from an EMBL/GenBank/DDBJ whole genome shotgun (WGS) entry which is preliminary data.</text>
</comment>
<keyword evidence="2 5" id="KW-0812">Transmembrane</keyword>
<accession>A0AAE1ZLB0</accession>
<evidence type="ECO:0000256" key="6">
    <source>
        <dbReference type="SAM" id="Phobius"/>
    </source>
</evidence>
<protein>
    <recommendedName>
        <fullName evidence="7">TLC domain-containing protein</fullName>
    </recommendedName>
</protein>
<dbReference type="GO" id="GO:0055088">
    <property type="term" value="P:lipid homeostasis"/>
    <property type="evidence" value="ECO:0007669"/>
    <property type="project" value="TreeGrafter"/>
</dbReference>
<keyword evidence="4 5" id="KW-0472">Membrane</keyword>
<name>A0AAE1ZLB0_SCHME</name>
<feature type="transmembrane region" description="Helical" evidence="6">
    <location>
        <begin position="67"/>
        <end position="88"/>
    </location>
</feature>
<dbReference type="PROSITE" id="PS50922">
    <property type="entry name" value="TLC"/>
    <property type="match status" value="1"/>
</dbReference>
<feature type="transmembrane region" description="Helical" evidence="6">
    <location>
        <begin position="238"/>
        <end position="261"/>
    </location>
</feature>
<organism evidence="8 9">
    <name type="scientific">Schistosoma mekongi</name>
    <name type="common">Parasitic worm</name>
    <dbReference type="NCBI Taxonomy" id="38744"/>
    <lineage>
        <taxon>Eukaryota</taxon>
        <taxon>Metazoa</taxon>
        <taxon>Spiralia</taxon>
        <taxon>Lophotrochozoa</taxon>
        <taxon>Platyhelminthes</taxon>
        <taxon>Trematoda</taxon>
        <taxon>Digenea</taxon>
        <taxon>Strigeidida</taxon>
        <taxon>Schistosomatoidea</taxon>
        <taxon>Schistosomatidae</taxon>
        <taxon>Schistosoma</taxon>
    </lineage>
</organism>
<dbReference type="PANTHER" id="PTHR13439:SF0">
    <property type="entry name" value="TOPOISOMERASE I DAMAGE AFFECTED PROTEIN 4"/>
    <property type="match status" value="1"/>
</dbReference>
<evidence type="ECO:0000256" key="3">
    <source>
        <dbReference type="ARBA" id="ARBA00022989"/>
    </source>
</evidence>
<evidence type="ECO:0000313" key="9">
    <source>
        <dbReference type="Proteomes" id="UP001292079"/>
    </source>
</evidence>
<dbReference type="SMART" id="SM00724">
    <property type="entry name" value="TLC"/>
    <property type="match status" value="1"/>
</dbReference>
<proteinExistence type="predicted"/>
<dbReference type="InterPro" id="IPR050846">
    <property type="entry name" value="TLCD"/>
</dbReference>
<dbReference type="PANTHER" id="PTHR13439">
    <property type="entry name" value="CT120 PROTEIN"/>
    <property type="match status" value="1"/>
</dbReference>
<feature type="domain" description="TLC" evidence="7">
    <location>
        <begin position="60"/>
        <end position="265"/>
    </location>
</feature>
<reference evidence="8" key="2">
    <citation type="journal article" date="2023" name="Infect Dis Poverty">
        <title>Chromosome-scale genome of the human blood fluke Schistosoma mekongi and its implications for public health.</title>
        <authorList>
            <person name="Zhou M."/>
            <person name="Xu L."/>
            <person name="Xu D."/>
            <person name="Chen W."/>
            <person name="Khan J."/>
            <person name="Hu Y."/>
            <person name="Huang H."/>
            <person name="Wei H."/>
            <person name="Zhang Y."/>
            <person name="Chusongsang P."/>
            <person name="Tanasarnprasert K."/>
            <person name="Hu X."/>
            <person name="Limpanont Y."/>
            <person name="Lv Z."/>
        </authorList>
    </citation>
    <scope>NUCLEOTIDE SEQUENCE</scope>
    <source>
        <strain evidence="8">LV_2022a</strain>
    </source>
</reference>
<evidence type="ECO:0000256" key="2">
    <source>
        <dbReference type="ARBA" id="ARBA00022692"/>
    </source>
</evidence>
<dbReference type="GO" id="GO:0005783">
    <property type="term" value="C:endoplasmic reticulum"/>
    <property type="evidence" value="ECO:0007669"/>
    <property type="project" value="TreeGrafter"/>
</dbReference>
<feature type="transmembrane region" description="Helical" evidence="6">
    <location>
        <begin position="23"/>
        <end position="47"/>
    </location>
</feature>
<feature type="transmembrane region" description="Helical" evidence="6">
    <location>
        <begin position="97"/>
        <end position="117"/>
    </location>
</feature>
<dbReference type="Proteomes" id="UP001292079">
    <property type="component" value="Unassembled WGS sequence"/>
</dbReference>
<evidence type="ECO:0000256" key="1">
    <source>
        <dbReference type="ARBA" id="ARBA00004141"/>
    </source>
</evidence>
<dbReference type="GO" id="GO:0016020">
    <property type="term" value="C:membrane"/>
    <property type="evidence" value="ECO:0007669"/>
    <property type="project" value="UniProtKB-SubCell"/>
</dbReference>